<comment type="caution">
    <text evidence="3">The sequence shown here is derived from an EMBL/GenBank/DDBJ whole genome shotgun (WGS) entry which is preliminary data.</text>
</comment>
<evidence type="ECO:0000256" key="1">
    <source>
        <dbReference type="ARBA" id="ARBA00008754"/>
    </source>
</evidence>
<evidence type="ECO:0000313" key="4">
    <source>
        <dbReference type="Proteomes" id="UP001210720"/>
    </source>
</evidence>
<proteinExistence type="inferred from homology"/>
<reference evidence="3 4" key="1">
    <citation type="submission" date="2023-01" db="EMBL/GenBank/DDBJ databases">
        <title>Thalassococcus onchidii sp. nov., isolated from a marine invertebrate from the South China Sea.</title>
        <authorList>
            <person name="Xu S."/>
            <person name="Liu Z."/>
            <person name="Xu Y."/>
        </authorList>
    </citation>
    <scope>NUCLEOTIDE SEQUENCE [LARGE SCALE GENOMIC DNA]</scope>
    <source>
        <strain evidence="3 4">KCTC 32084</strain>
    </source>
</reference>
<keyword evidence="4" id="KW-1185">Reference proteome</keyword>
<dbReference type="SUPFAM" id="SSF89623">
    <property type="entry name" value="Ribose/Galactose isomerase RpiB/AlsB"/>
    <property type="match status" value="1"/>
</dbReference>
<gene>
    <name evidence="3" type="primary">rpiB</name>
    <name evidence="3" type="ORF">PFY00_13995</name>
</gene>
<dbReference type="InterPro" id="IPR004785">
    <property type="entry name" value="RpiB"/>
</dbReference>
<dbReference type="InterPro" id="IPR003500">
    <property type="entry name" value="RpiB_LacA_LacB"/>
</dbReference>
<dbReference type="PANTHER" id="PTHR30345:SF0">
    <property type="entry name" value="DNA DAMAGE-REPAIR_TOLERATION PROTEIN DRT102"/>
    <property type="match status" value="1"/>
</dbReference>
<dbReference type="Pfam" id="PF02502">
    <property type="entry name" value="LacAB_rpiB"/>
    <property type="match status" value="1"/>
</dbReference>
<dbReference type="InterPro" id="IPR036569">
    <property type="entry name" value="RpiB_LacA_LacB_sf"/>
</dbReference>
<sequence length="149" mass="15719">MSANKRIVLSSDHSAIDLRQAVAKHIAAKGYDVEDIGPVTTESTHYPLHGRAAAERVASGDCAFGIIICGTGQGIMMAANKVPGIRCGVCSDTFSARMIRQHNNANMLSMGARVIAEGLALDIVDAFLDAPFDGGRHAIRVDMIEADPA</sequence>
<comment type="similarity">
    <text evidence="1">Belongs to the LacAB/RpiB family.</text>
</comment>
<dbReference type="Gene3D" id="3.40.1400.10">
    <property type="entry name" value="Sugar-phosphate isomerase, RpiB/LacA/LacB"/>
    <property type="match status" value="1"/>
</dbReference>
<dbReference type="EMBL" id="JAQIOY010000004">
    <property type="protein sequence ID" value="MDA7425840.1"/>
    <property type="molecule type" value="Genomic_DNA"/>
</dbReference>
<organism evidence="3 4">
    <name type="scientific">Thalassococcus lentus</name>
    <dbReference type="NCBI Taxonomy" id="1210524"/>
    <lineage>
        <taxon>Bacteria</taxon>
        <taxon>Pseudomonadati</taxon>
        <taxon>Pseudomonadota</taxon>
        <taxon>Alphaproteobacteria</taxon>
        <taxon>Rhodobacterales</taxon>
        <taxon>Roseobacteraceae</taxon>
        <taxon>Thalassococcus</taxon>
    </lineage>
</organism>
<dbReference type="RefSeq" id="WP_271433192.1">
    <property type="nucleotide sequence ID" value="NZ_JAQIOY010000004.1"/>
</dbReference>
<evidence type="ECO:0000256" key="2">
    <source>
        <dbReference type="ARBA" id="ARBA00023235"/>
    </source>
</evidence>
<dbReference type="NCBIfam" id="TIGR01120">
    <property type="entry name" value="rpiB"/>
    <property type="match status" value="1"/>
</dbReference>
<keyword evidence="2 3" id="KW-0413">Isomerase</keyword>
<accession>A0ABT4XVG1</accession>
<dbReference type="EC" id="5.3.1.6" evidence="3"/>
<dbReference type="Proteomes" id="UP001210720">
    <property type="component" value="Unassembled WGS sequence"/>
</dbReference>
<evidence type="ECO:0000313" key="3">
    <source>
        <dbReference type="EMBL" id="MDA7425840.1"/>
    </source>
</evidence>
<dbReference type="NCBIfam" id="NF004051">
    <property type="entry name" value="PRK05571.1"/>
    <property type="match status" value="1"/>
</dbReference>
<protein>
    <submittedName>
        <fullName evidence="3">Ribose 5-phosphate isomerase B</fullName>
        <ecNumber evidence="3">5.3.1.6</ecNumber>
    </submittedName>
</protein>
<dbReference type="NCBIfam" id="TIGR00689">
    <property type="entry name" value="rpiB_lacA_lacB"/>
    <property type="match status" value="1"/>
</dbReference>
<dbReference type="PIRSF" id="PIRSF005384">
    <property type="entry name" value="RpiB_LacA_B"/>
    <property type="match status" value="1"/>
</dbReference>
<dbReference type="PANTHER" id="PTHR30345">
    <property type="entry name" value="RIBOSE-5-PHOSPHATE ISOMERASE B"/>
    <property type="match status" value="1"/>
</dbReference>
<dbReference type="GO" id="GO:0004751">
    <property type="term" value="F:ribose-5-phosphate isomerase activity"/>
    <property type="evidence" value="ECO:0007669"/>
    <property type="project" value="UniProtKB-EC"/>
</dbReference>
<name>A0ABT4XVG1_9RHOB</name>